<keyword evidence="1" id="KW-0812">Transmembrane</keyword>
<keyword evidence="1" id="KW-1133">Transmembrane helix</keyword>
<organism evidence="2 3">
    <name type="scientific">Nocardioides zhouii</name>
    <dbReference type="NCBI Taxonomy" id="1168729"/>
    <lineage>
        <taxon>Bacteria</taxon>
        <taxon>Bacillati</taxon>
        <taxon>Actinomycetota</taxon>
        <taxon>Actinomycetes</taxon>
        <taxon>Propionibacteriales</taxon>
        <taxon>Nocardioidaceae</taxon>
        <taxon>Nocardioides</taxon>
    </lineage>
</organism>
<feature type="transmembrane region" description="Helical" evidence="1">
    <location>
        <begin position="82"/>
        <end position="115"/>
    </location>
</feature>
<proteinExistence type="predicted"/>
<protein>
    <submittedName>
        <fullName evidence="2">DUF4956 domain-containing protein</fullName>
    </submittedName>
</protein>
<name>A0A4Q2SYQ3_9ACTN</name>
<evidence type="ECO:0000313" key="3">
    <source>
        <dbReference type="Proteomes" id="UP000291101"/>
    </source>
</evidence>
<dbReference type="Proteomes" id="UP000291101">
    <property type="component" value="Unassembled WGS sequence"/>
</dbReference>
<feature type="transmembrane region" description="Helical" evidence="1">
    <location>
        <begin position="6"/>
        <end position="25"/>
    </location>
</feature>
<dbReference type="RefSeq" id="WP_129426456.1">
    <property type="nucleotide sequence ID" value="NZ_SDWV01000007.1"/>
</dbReference>
<keyword evidence="3" id="KW-1185">Reference proteome</keyword>
<evidence type="ECO:0000313" key="2">
    <source>
        <dbReference type="EMBL" id="RYC11416.1"/>
    </source>
</evidence>
<comment type="caution">
    <text evidence="2">The sequence shown here is derived from an EMBL/GenBank/DDBJ whole genome shotgun (WGS) entry which is preliminary data.</text>
</comment>
<reference evidence="2 3" key="1">
    <citation type="submission" date="2019-01" db="EMBL/GenBank/DDBJ databases">
        <title>Novel species of Nocardioides.</title>
        <authorList>
            <person name="Liu Q."/>
            <person name="X Y.-H."/>
        </authorList>
    </citation>
    <scope>NUCLEOTIDE SEQUENCE [LARGE SCALE GENOMIC DNA]</scope>
    <source>
        <strain evidence="2 3">HLT2-9</strain>
    </source>
</reference>
<accession>A0A4Q2SYQ3</accession>
<dbReference type="OrthoDB" id="3827267at2"/>
<dbReference type="AlphaFoldDB" id="A0A4Q2SYQ3"/>
<dbReference type="EMBL" id="SDWV01000007">
    <property type="protein sequence ID" value="RYC11416.1"/>
    <property type="molecule type" value="Genomic_DNA"/>
</dbReference>
<feature type="transmembrane region" description="Helical" evidence="1">
    <location>
        <begin position="37"/>
        <end position="70"/>
    </location>
</feature>
<keyword evidence="1" id="KW-0472">Membrane</keyword>
<dbReference type="InterPro" id="IPR032531">
    <property type="entry name" value="DUF4956"/>
</dbReference>
<gene>
    <name evidence="2" type="ORF">EUA94_08545</name>
</gene>
<sequence>MNPTYLLAAVDLVAVLVLAMAVYYPRHRRADLVTAFIAVNVGVLAVTIVLSGSAATVGLGLGLFGVLSIIRLRSDELGQHEIAYYFAALAIGLIGGLGTGDVALSVTLMAALVGVLALADSRLLHGTGLRQVVVLDSAITDEATLVERLELLLDARVTRVTPVRVDLVNDTTTVEVHYAAASRPAMPRVERHDVPAVTR</sequence>
<evidence type="ECO:0000256" key="1">
    <source>
        <dbReference type="SAM" id="Phobius"/>
    </source>
</evidence>
<dbReference type="Pfam" id="PF16316">
    <property type="entry name" value="DUF4956"/>
    <property type="match status" value="1"/>
</dbReference>